<evidence type="ECO:0000259" key="5">
    <source>
        <dbReference type="Pfam" id="PF00849"/>
    </source>
</evidence>
<dbReference type="InterPro" id="IPR020103">
    <property type="entry name" value="PsdUridine_synth_cat_dom_sf"/>
</dbReference>
<dbReference type="GO" id="GO:0003723">
    <property type="term" value="F:RNA binding"/>
    <property type="evidence" value="ECO:0007669"/>
    <property type="project" value="InterPro"/>
</dbReference>
<evidence type="ECO:0000313" key="6">
    <source>
        <dbReference type="EMBL" id="PZD95101.1"/>
    </source>
</evidence>
<dbReference type="GO" id="GO:0000455">
    <property type="term" value="P:enzyme-directed rRNA pseudouridine synthesis"/>
    <property type="evidence" value="ECO:0007669"/>
    <property type="project" value="TreeGrafter"/>
</dbReference>
<comment type="similarity">
    <text evidence="2 4">Belongs to the pseudouridine synthase RluA family.</text>
</comment>
<evidence type="ECO:0000256" key="3">
    <source>
        <dbReference type="PIRSR" id="PIRSR606225-1"/>
    </source>
</evidence>
<comment type="caution">
    <text evidence="6">The sequence shown here is derived from an EMBL/GenBank/DDBJ whole genome shotgun (WGS) entry which is preliminary data.</text>
</comment>
<proteinExistence type="inferred from homology"/>
<dbReference type="Pfam" id="PF00849">
    <property type="entry name" value="PseudoU_synth_2"/>
    <property type="match status" value="1"/>
</dbReference>
<dbReference type="EMBL" id="QKRB01000045">
    <property type="protein sequence ID" value="PZD95101.1"/>
    <property type="molecule type" value="Genomic_DNA"/>
</dbReference>
<dbReference type="SUPFAM" id="SSF55120">
    <property type="entry name" value="Pseudouridine synthase"/>
    <property type="match status" value="1"/>
</dbReference>
<accession>A0A2W1LTJ1</accession>
<protein>
    <recommendedName>
        <fullName evidence="4">Pseudouridine synthase</fullName>
        <ecNumber evidence="4">5.4.99.-</ecNumber>
    </recommendedName>
</protein>
<reference evidence="6 7" key="1">
    <citation type="submission" date="2018-06" db="EMBL/GenBank/DDBJ databases">
        <title>Paenibacillus imtechensis sp. nov.</title>
        <authorList>
            <person name="Pinnaka A.K."/>
            <person name="Singh H."/>
            <person name="Kaur M."/>
        </authorList>
    </citation>
    <scope>NUCLEOTIDE SEQUENCE [LARGE SCALE GENOMIC DNA]</scope>
    <source>
        <strain evidence="6 7">SMB1</strain>
    </source>
</reference>
<dbReference type="AlphaFoldDB" id="A0A2W1LTJ1"/>
<evidence type="ECO:0000313" key="7">
    <source>
        <dbReference type="Proteomes" id="UP000249522"/>
    </source>
</evidence>
<dbReference type="Gene3D" id="3.30.2350.10">
    <property type="entry name" value="Pseudouridine synthase"/>
    <property type="match status" value="1"/>
</dbReference>
<feature type="active site" evidence="3">
    <location>
        <position position="140"/>
    </location>
</feature>
<dbReference type="PANTHER" id="PTHR21600">
    <property type="entry name" value="MITOCHONDRIAL RNA PSEUDOURIDINE SYNTHASE"/>
    <property type="match status" value="1"/>
</dbReference>
<comment type="function">
    <text evidence="4">Responsible for synthesis of pseudouridine from uracil.</text>
</comment>
<dbReference type="NCBIfam" id="TIGR00005">
    <property type="entry name" value="rluA_subfam"/>
    <property type="match status" value="1"/>
</dbReference>
<dbReference type="Proteomes" id="UP000249522">
    <property type="component" value="Unassembled WGS sequence"/>
</dbReference>
<dbReference type="EC" id="5.4.99.-" evidence="4"/>
<name>A0A2W1LTJ1_9BACL</name>
<gene>
    <name evidence="6" type="ORF">DNH61_14505</name>
</gene>
<dbReference type="InterPro" id="IPR006145">
    <property type="entry name" value="PsdUridine_synth_RsuA/RluA"/>
</dbReference>
<dbReference type="RefSeq" id="WP_111147401.1">
    <property type="nucleotide sequence ID" value="NZ_QKRB01000045.1"/>
</dbReference>
<evidence type="ECO:0000256" key="4">
    <source>
        <dbReference type="RuleBase" id="RU362028"/>
    </source>
</evidence>
<sequence length="322" mass="36845">MTDKYYSPITWTVGPEDSGKQVRTVLERRLGVSRKLLSRLKLTEEGLTLNGGRVYTTALVEEGDELALRMEREQSDDILPQEMPLDIVYEDEYLLLVNKEAGVIVHPTHGHYTGTLANGIVHHWRQKGETVRFRPIHRLDQETSGLVAVAKNPYIHQQLSEQMQRGEIGKSYIAFVFGRPEPSAATIDAPIDRNPDDPHYRIVTPSGYRSVTHYQTLAVYGKEEASKVALQLETGRTHQIRVHMQHIGCALLGDKMYHPAVENQAELRERAEQLITRHCLHAAELSFTHPMTRQQMIFQARLPEDLRLLEHELRKLEQPAQQ</sequence>
<keyword evidence="7" id="KW-1185">Reference proteome</keyword>
<organism evidence="6 7">
    <name type="scientific">Paenibacillus sambharensis</name>
    <dbReference type="NCBI Taxonomy" id="1803190"/>
    <lineage>
        <taxon>Bacteria</taxon>
        <taxon>Bacillati</taxon>
        <taxon>Bacillota</taxon>
        <taxon>Bacilli</taxon>
        <taxon>Bacillales</taxon>
        <taxon>Paenibacillaceae</taxon>
        <taxon>Paenibacillus</taxon>
    </lineage>
</organism>
<dbReference type="InterPro" id="IPR006225">
    <property type="entry name" value="PsdUridine_synth_RluC/D"/>
</dbReference>
<feature type="domain" description="Pseudouridine synthase RsuA/RluA-like" evidence="5">
    <location>
        <begin position="94"/>
        <end position="246"/>
    </location>
</feature>
<dbReference type="OrthoDB" id="9773999at2"/>
<keyword evidence="4" id="KW-0413">Isomerase</keyword>
<dbReference type="InterPro" id="IPR050188">
    <property type="entry name" value="RluA_PseudoU_synthase"/>
</dbReference>
<evidence type="ECO:0000256" key="1">
    <source>
        <dbReference type="ARBA" id="ARBA00000073"/>
    </source>
</evidence>
<comment type="catalytic activity">
    <reaction evidence="1 4">
        <text>a uridine in RNA = a pseudouridine in RNA</text>
        <dbReference type="Rhea" id="RHEA:48348"/>
        <dbReference type="Rhea" id="RHEA-COMP:12068"/>
        <dbReference type="Rhea" id="RHEA-COMP:12069"/>
        <dbReference type="ChEBI" id="CHEBI:65314"/>
        <dbReference type="ChEBI" id="CHEBI:65315"/>
    </reaction>
</comment>
<evidence type="ECO:0000256" key="2">
    <source>
        <dbReference type="ARBA" id="ARBA00010876"/>
    </source>
</evidence>
<dbReference type="GO" id="GO:0140098">
    <property type="term" value="F:catalytic activity, acting on RNA"/>
    <property type="evidence" value="ECO:0007669"/>
    <property type="project" value="UniProtKB-ARBA"/>
</dbReference>
<dbReference type="GO" id="GO:0009982">
    <property type="term" value="F:pseudouridine synthase activity"/>
    <property type="evidence" value="ECO:0007669"/>
    <property type="project" value="InterPro"/>
</dbReference>
<dbReference type="PANTHER" id="PTHR21600:SF35">
    <property type="entry name" value="PSEUDOURIDINE SYNTHASE"/>
    <property type="match status" value="1"/>
</dbReference>
<dbReference type="CDD" id="cd02869">
    <property type="entry name" value="PseudoU_synth_RluA_like"/>
    <property type="match status" value="1"/>
</dbReference>